<dbReference type="AlphaFoldDB" id="A0A9P7BNE6"/>
<dbReference type="EMBL" id="JAANQT010002285">
    <property type="protein sequence ID" value="KAG1302751.1"/>
    <property type="molecule type" value="Genomic_DNA"/>
</dbReference>
<proteinExistence type="predicted"/>
<sequence length="399" mass="45715">MISFKTKNLVISILVILFLYLFISWETWFPTHATVHHSSHNRTTSRLTSARRQTLATALAHIRVTYSTNRTPEISIPPLLVLYSCKPNQQCGTLAERLVDITTAYYYAMLHPDRDAAFAYDMAFPVQFEWYLEPTPGHMAMRTGQAQFYLDRADLDQVKHVPILASTPTVEGHQRILGTTVWKSREWNATESHKRGRYGLSHVPDRSDWFFLASRLLFAQPTDWLAEQLGPYRRLMGGKIKLKETMGALDPDNILTPHLTSPWFRLGVCVRRGEEVDLMTAHVRRVCPQRDCHVFVSAASASLLGRVRRGLTGLSVHAVAEGYAFGDLDRPPQHWKLFESNEQLKKQYARVFMDWLILSRMDYLIGSEEDLFIKTAAWSAQVQTDVLTENGKFVSLSDW</sequence>
<dbReference type="Proteomes" id="UP000716291">
    <property type="component" value="Unassembled WGS sequence"/>
</dbReference>
<evidence type="ECO:0000313" key="1">
    <source>
        <dbReference type="EMBL" id="KAG1302751.1"/>
    </source>
</evidence>
<protein>
    <submittedName>
        <fullName evidence="1">Uncharacterized protein</fullName>
    </submittedName>
</protein>
<gene>
    <name evidence="1" type="ORF">G6F64_010666</name>
</gene>
<name>A0A9P7BNE6_RHIOR</name>
<reference evidence="1" key="1">
    <citation type="journal article" date="2020" name="Microb. Genom.">
        <title>Genetic diversity of clinical and environmental Mucorales isolates obtained from an investigation of mucormycosis cases among solid organ transplant recipients.</title>
        <authorList>
            <person name="Nguyen M.H."/>
            <person name="Kaul D."/>
            <person name="Muto C."/>
            <person name="Cheng S.J."/>
            <person name="Richter R.A."/>
            <person name="Bruno V.M."/>
            <person name="Liu G."/>
            <person name="Beyhan S."/>
            <person name="Sundermann A.J."/>
            <person name="Mounaud S."/>
            <person name="Pasculle A.W."/>
            <person name="Nierman W.C."/>
            <person name="Driscoll E."/>
            <person name="Cumbie R."/>
            <person name="Clancy C.J."/>
            <person name="Dupont C.L."/>
        </authorList>
    </citation>
    <scope>NUCLEOTIDE SEQUENCE</scope>
    <source>
        <strain evidence="1">GL11</strain>
    </source>
</reference>
<dbReference type="OrthoDB" id="2282794at2759"/>
<evidence type="ECO:0000313" key="2">
    <source>
        <dbReference type="Proteomes" id="UP000716291"/>
    </source>
</evidence>
<keyword evidence="2" id="KW-1185">Reference proteome</keyword>
<organism evidence="1 2">
    <name type="scientific">Rhizopus oryzae</name>
    <name type="common">Mucormycosis agent</name>
    <name type="synonym">Rhizopus arrhizus var. delemar</name>
    <dbReference type="NCBI Taxonomy" id="64495"/>
    <lineage>
        <taxon>Eukaryota</taxon>
        <taxon>Fungi</taxon>
        <taxon>Fungi incertae sedis</taxon>
        <taxon>Mucoromycota</taxon>
        <taxon>Mucoromycotina</taxon>
        <taxon>Mucoromycetes</taxon>
        <taxon>Mucorales</taxon>
        <taxon>Mucorineae</taxon>
        <taxon>Rhizopodaceae</taxon>
        <taxon>Rhizopus</taxon>
    </lineage>
</organism>
<accession>A0A9P7BNE6</accession>
<comment type="caution">
    <text evidence="1">The sequence shown here is derived from an EMBL/GenBank/DDBJ whole genome shotgun (WGS) entry which is preliminary data.</text>
</comment>